<evidence type="ECO:0000256" key="1">
    <source>
        <dbReference type="ARBA" id="ARBA00022468"/>
    </source>
</evidence>
<evidence type="ECO:0000313" key="3">
    <source>
        <dbReference type="Proteomes" id="UP000887566"/>
    </source>
</evidence>
<sequence>MATEYEVLSYPPPPDDSDLIPMCPVLLDNRAEIEQEAISQSFRSPPLSKANFDAMHDSEGRIVCDHAFRRAVFRGGIEEEIRQEAWRVLFGYFPSNTTAKEREALRTQKECRYAALKRRWRNVLLAKYPDFDLSRPDNYLFDTGPAYKCAPSANVCQAATSCCHSVASMEAEIYANRVPCHIESVKEALQYISKDVPRTDRHYHLFKEDNNPNLLVLRDALVTFTLLQPEVGYVQGMNDIFARFFIVFQSESTAFWCFVYYMTTVQRGFLAEGMLERIKSLRMLLQCLDPDLTSYLYVCEVSELIFCHKWLLLSFQREFEIDDGIRLLEILSSHHLELDSFQGQRARAQCSKNDSTLDLMSCEFGFDLFFAVAIFTLYRDKIFLCTDGSQVHQFISRLSGQLQMDQVLMQAERLFYRYCKKSVLDSFVLLASLIKSEWFMWIDFIVCDIGANFHHCLLSQGGTTHCADGEAAYCSNRGARWPKCGTCPGASPGPYESSIHNILNGFSFRHFSF</sequence>
<dbReference type="InterPro" id="IPR035969">
    <property type="entry name" value="Rab-GAP_TBC_sf"/>
</dbReference>
<dbReference type="SUPFAM" id="SSF47923">
    <property type="entry name" value="Ypt/Rab-GAP domain of gyp1p"/>
    <property type="match status" value="2"/>
</dbReference>
<dbReference type="SMART" id="SM00164">
    <property type="entry name" value="TBC"/>
    <property type="match status" value="1"/>
</dbReference>
<dbReference type="Pfam" id="PF00566">
    <property type="entry name" value="RabGAP-TBC"/>
    <property type="match status" value="1"/>
</dbReference>
<dbReference type="GO" id="GO:0005096">
    <property type="term" value="F:GTPase activator activity"/>
    <property type="evidence" value="ECO:0007669"/>
    <property type="project" value="UniProtKB-KW"/>
</dbReference>
<feature type="domain" description="Rab-GAP TBC" evidence="2">
    <location>
        <begin position="76"/>
        <end position="335"/>
    </location>
</feature>
<dbReference type="Proteomes" id="UP000887566">
    <property type="component" value="Unplaced"/>
</dbReference>
<name>A0A914WAI5_9BILA</name>
<evidence type="ECO:0000259" key="2">
    <source>
        <dbReference type="PROSITE" id="PS50086"/>
    </source>
</evidence>
<dbReference type="AlphaFoldDB" id="A0A914WAI5"/>
<dbReference type="PANTHER" id="PTHR22957">
    <property type="entry name" value="TBC1 DOMAIN FAMILY MEMBER GTPASE-ACTIVATING PROTEIN"/>
    <property type="match status" value="1"/>
</dbReference>
<organism evidence="3 4">
    <name type="scientific">Plectus sambesii</name>
    <dbReference type="NCBI Taxonomy" id="2011161"/>
    <lineage>
        <taxon>Eukaryota</taxon>
        <taxon>Metazoa</taxon>
        <taxon>Ecdysozoa</taxon>
        <taxon>Nematoda</taxon>
        <taxon>Chromadorea</taxon>
        <taxon>Plectida</taxon>
        <taxon>Plectina</taxon>
        <taxon>Plectoidea</taxon>
        <taxon>Plectidae</taxon>
        <taxon>Plectus</taxon>
    </lineage>
</organism>
<keyword evidence="1" id="KW-0343">GTPase activation</keyword>
<keyword evidence="3" id="KW-1185">Reference proteome</keyword>
<dbReference type="Gene3D" id="1.10.8.270">
    <property type="entry name" value="putative rabgap domain of human tbc1 domain family member 14 like domains"/>
    <property type="match status" value="1"/>
</dbReference>
<dbReference type="WBParaSite" id="PSAMB.scaffold3691size17236.g22229.t1">
    <property type="protein sequence ID" value="PSAMB.scaffold3691size17236.g22229.t1"/>
    <property type="gene ID" value="PSAMB.scaffold3691size17236.g22229"/>
</dbReference>
<dbReference type="PANTHER" id="PTHR22957:SF466">
    <property type="entry name" value="SI:DKEY-238D18.4"/>
    <property type="match status" value="1"/>
</dbReference>
<dbReference type="InterPro" id="IPR000195">
    <property type="entry name" value="Rab-GAP-TBC_dom"/>
</dbReference>
<accession>A0A914WAI5</accession>
<protein>
    <submittedName>
        <fullName evidence="4">Rab-GAP TBC domain-containing protein</fullName>
    </submittedName>
</protein>
<reference evidence="4" key="1">
    <citation type="submission" date="2022-11" db="UniProtKB">
        <authorList>
            <consortium name="WormBaseParasite"/>
        </authorList>
    </citation>
    <scope>IDENTIFICATION</scope>
</reference>
<evidence type="ECO:0000313" key="4">
    <source>
        <dbReference type="WBParaSite" id="PSAMB.scaffold3691size17236.g22229.t1"/>
    </source>
</evidence>
<proteinExistence type="predicted"/>
<dbReference type="PROSITE" id="PS50086">
    <property type="entry name" value="TBC_RABGAP"/>
    <property type="match status" value="1"/>
</dbReference>
<dbReference type="Gene3D" id="1.10.472.80">
    <property type="entry name" value="Ypt/Rab-GAP domain of gyp1p, domain 3"/>
    <property type="match status" value="1"/>
</dbReference>